<sequence length="551" mass="62723">MNPHKTAAMVNEANMTTSDLQTVGRYLYDHLGISVFATEKDVKAITDHYVRATHGIATVANEQIPYWYPAIKIILFKDDGKVVRSVVEKVGLVKANKDSYDILKNTIIGPLNESLERLKNSALMIPAQHPVTDDITGEKSEVTFVPLEQMIDHNEPTFQIMLLQTGDLAFVNTILGKEGMSPHHCYLCDCPKKDFQHFEHDKGSRMTLAIVAGLREDVASGKVRQKDIAANRKGCKRPPLFTVFEPWEIIIPCLHVMIGLFNDGFKSFMNYVDVRHEQDIPESEKVARAEYYDALTELKIREQELASFKVDSDLPLLQLEIQTESYTEMKAKQVGNTGQFLNPKDQRPLFGHWIKRSKEDQASILKNIKELDKGCAAQKTATKAKQTALKQEEDKRKISTQKIRKFIDQVLKKHGVDRGHSHGGDFNGVACLMFEDRVEEIFDEIKKVLLVEGNGHAAEIKEVYESYKLHFCLLSHMFSLVQTQKWIPNDPKMKASILLKMKEVIPLVDRSTERLGISMAKPKRHVFSDHRLGGEITSRLQEMHCSMQEHE</sequence>
<comment type="caution">
    <text evidence="1">The sequence shown here is derived from an EMBL/GenBank/DDBJ whole genome shotgun (WGS) entry which is preliminary data.</text>
</comment>
<proteinExistence type="predicted"/>
<evidence type="ECO:0000313" key="2">
    <source>
        <dbReference type="Proteomes" id="UP001295423"/>
    </source>
</evidence>
<dbReference type="AlphaFoldDB" id="A0AAD2FXA0"/>
<dbReference type="Proteomes" id="UP001295423">
    <property type="component" value="Unassembled WGS sequence"/>
</dbReference>
<dbReference type="EMBL" id="CAKOGP040001883">
    <property type="protein sequence ID" value="CAJ1955391.1"/>
    <property type="molecule type" value="Genomic_DNA"/>
</dbReference>
<organism evidence="1 2">
    <name type="scientific">Cylindrotheca closterium</name>
    <dbReference type="NCBI Taxonomy" id="2856"/>
    <lineage>
        <taxon>Eukaryota</taxon>
        <taxon>Sar</taxon>
        <taxon>Stramenopiles</taxon>
        <taxon>Ochrophyta</taxon>
        <taxon>Bacillariophyta</taxon>
        <taxon>Bacillariophyceae</taxon>
        <taxon>Bacillariophycidae</taxon>
        <taxon>Bacillariales</taxon>
        <taxon>Bacillariaceae</taxon>
        <taxon>Cylindrotheca</taxon>
    </lineage>
</organism>
<gene>
    <name evidence="1" type="ORF">CYCCA115_LOCUS15730</name>
</gene>
<evidence type="ECO:0000313" key="1">
    <source>
        <dbReference type="EMBL" id="CAJ1955391.1"/>
    </source>
</evidence>
<protein>
    <submittedName>
        <fullName evidence="1">Uncharacterized protein</fullName>
    </submittedName>
</protein>
<reference evidence="1" key="1">
    <citation type="submission" date="2023-08" db="EMBL/GenBank/DDBJ databases">
        <authorList>
            <person name="Audoor S."/>
            <person name="Bilcke G."/>
        </authorList>
    </citation>
    <scope>NUCLEOTIDE SEQUENCE</scope>
</reference>
<accession>A0AAD2FXA0</accession>
<name>A0AAD2FXA0_9STRA</name>
<keyword evidence="2" id="KW-1185">Reference proteome</keyword>